<evidence type="ECO:0000259" key="1">
    <source>
        <dbReference type="Pfam" id="PF00059"/>
    </source>
</evidence>
<dbReference type="Gene3D" id="3.10.100.10">
    <property type="entry name" value="Mannose-Binding Protein A, subunit A"/>
    <property type="match status" value="1"/>
</dbReference>
<dbReference type="RefSeq" id="XP_012935938.1">
    <property type="nucleotide sequence ID" value="XM_013080484.2"/>
</dbReference>
<dbReference type="SUPFAM" id="SSF56436">
    <property type="entry name" value="C-type lectin-like"/>
    <property type="match status" value="1"/>
</dbReference>
<reference evidence="3" key="1">
    <citation type="submission" date="2025-08" db="UniProtKB">
        <authorList>
            <consortium name="RefSeq"/>
        </authorList>
    </citation>
    <scope>IDENTIFICATION</scope>
</reference>
<name>A0ABM0ZWG3_APLCA</name>
<dbReference type="InterPro" id="IPR016187">
    <property type="entry name" value="CTDL_fold"/>
</dbReference>
<dbReference type="Pfam" id="PF00059">
    <property type="entry name" value="Lectin_C"/>
    <property type="match status" value="1"/>
</dbReference>
<dbReference type="InterPro" id="IPR001304">
    <property type="entry name" value="C-type_lectin-like"/>
</dbReference>
<organism evidence="2 3">
    <name type="scientific">Aplysia californica</name>
    <name type="common">California sea hare</name>
    <dbReference type="NCBI Taxonomy" id="6500"/>
    <lineage>
        <taxon>Eukaryota</taxon>
        <taxon>Metazoa</taxon>
        <taxon>Spiralia</taxon>
        <taxon>Lophotrochozoa</taxon>
        <taxon>Mollusca</taxon>
        <taxon>Gastropoda</taxon>
        <taxon>Heterobranchia</taxon>
        <taxon>Euthyneura</taxon>
        <taxon>Tectipleura</taxon>
        <taxon>Aplysiida</taxon>
        <taxon>Aplysioidea</taxon>
        <taxon>Aplysiidae</taxon>
        <taxon>Aplysia</taxon>
    </lineage>
</organism>
<accession>A0ABM0ZWG3</accession>
<sequence length="87" mass="9876">MFPGSYLIGLTDIDEEGRWRWDVDGTVMTCEMWDTLWRGDEPNGGNRNEDCVASANTGPNASTTIKFLDIPCSRWAPLKFICEKYPL</sequence>
<protein>
    <submittedName>
        <fullName evidence="3">Hepatic lectin-like</fullName>
    </submittedName>
</protein>
<feature type="domain" description="C-type lectin" evidence="1">
    <location>
        <begin position="6"/>
        <end position="84"/>
    </location>
</feature>
<evidence type="ECO:0000313" key="3">
    <source>
        <dbReference type="RefSeq" id="XP_012935938.1"/>
    </source>
</evidence>
<keyword evidence="2" id="KW-1185">Reference proteome</keyword>
<dbReference type="GeneID" id="106011313"/>
<dbReference type="Proteomes" id="UP000694888">
    <property type="component" value="Unplaced"/>
</dbReference>
<proteinExistence type="predicted"/>
<evidence type="ECO:0000313" key="2">
    <source>
        <dbReference type="Proteomes" id="UP000694888"/>
    </source>
</evidence>
<dbReference type="InterPro" id="IPR016186">
    <property type="entry name" value="C-type_lectin-like/link_sf"/>
</dbReference>
<gene>
    <name evidence="3" type="primary">LOC106011313</name>
</gene>